<gene>
    <name evidence="2" type="ORF">KUF71_009257</name>
</gene>
<feature type="compositionally biased region" description="Polar residues" evidence="1">
    <location>
        <begin position="760"/>
        <end position="776"/>
    </location>
</feature>
<dbReference type="EMBL" id="JAHWGI010000985">
    <property type="protein sequence ID" value="KAK3919970.1"/>
    <property type="molecule type" value="Genomic_DNA"/>
</dbReference>
<feature type="compositionally biased region" description="Low complexity" evidence="1">
    <location>
        <begin position="777"/>
        <end position="823"/>
    </location>
</feature>
<reference evidence="2" key="1">
    <citation type="submission" date="2021-07" db="EMBL/GenBank/DDBJ databases">
        <authorList>
            <person name="Catto M.A."/>
            <person name="Jacobson A."/>
            <person name="Kennedy G."/>
            <person name="Labadie P."/>
            <person name="Hunt B.G."/>
            <person name="Srinivasan R."/>
        </authorList>
    </citation>
    <scope>NUCLEOTIDE SEQUENCE</scope>
    <source>
        <strain evidence="2">PL_HMW_Pooled</strain>
        <tissue evidence="2">Head</tissue>
    </source>
</reference>
<feature type="compositionally biased region" description="Basic and acidic residues" evidence="1">
    <location>
        <begin position="557"/>
        <end position="567"/>
    </location>
</feature>
<feature type="region of interest" description="Disordered" evidence="1">
    <location>
        <begin position="667"/>
        <end position="691"/>
    </location>
</feature>
<dbReference type="AlphaFoldDB" id="A0AAE1LHU1"/>
<comment type="caution">
    <text evidence="2">The sequence shown here is derived from an EMBL/GenBank/DDBJ whole genome shotgun (WGS) entry which is preliminary data.</text>
</comment>
<dbReference type="Proteomes" id="UP001219518">
    <property type="component" value="Unassembled WGS sequence"/>
</dbReference>
<sequence length="920" mass="103757">GIAASCYPSSDPSSDPSDGESHDDGNADGEHLDQADRDLALLEGLKRWASHGVSANKVDELLTFLLPHHPFLPKTARTLLSTPKTGPIEPRAGGLFWYKGIMPNILPRVTPEYLQDLNEIVIDVNIDGIPLNSSNSAHFFPILGCLKDQEEPFIIAVWHGYTSKPASLEQSSIDYIAEVRVLQRMDADFLIMTRNRENLIHHIENEQSPLEIIGIGMVSQVRLDPLHLVYLGAFKRWLSFILVENVNFVINDGELTALSDALIDLKNFTPSEFNRKPRVLKRTSNKFKTTELRRILLSDGLKVFKHLDENLFKNFLLLHCAIYILSSSSLRDLLDSADVMLNEFVDHSRRLFSRAFVVYNIHSLRHLVSECVDHGTPEEFSAFKYENYLGIMKRLLRSGYMPLQQLYNRDMERSGHLTNEKVALDKNAIKLSSVHERQGGEIVPGAQYRKLQLGTITLALNDADRCFMTSENDVVLLSNIVHSDEGKYAVVRFLPSELTDDEEVEIVSTSWLLNEKSLSYWPPKTVPMDRAARMAMNHSQPDSTWQKLPIVYGEPAESDRTTDYDQPRRKKKPQRFLSDEEEENEPKKKRKPVTSRRSQQFESDSEDEDNIPPPSYLNLEKLQSQADKIVALRQVRTKQIRHNQSDRAASASCSSGQQKTVFMITDSTPKQSSSSVQRMVSEGGPGDKSPVLSHEYEYLQENMTESDVHEDSIDMYNSDDDNSRTNMYNLDDDNSRQRELLPGTSVNQIILASSSSSSSLTTIPKSAPSRTSSGLTSILKSAPSRSSSIPKSAPSSSSSSLTTIFKSAPSSSSTSLTTIPKSSPCSSSITTNKPCCCNRKGHEMVQYEQGEKTKSMVQQILLNTRRILSYVVPEDEQHPEDFDFHKKLPLKTEDDYDEFERYLDMKAQKISAVKFMTTPL</sequence>
<feature type="compositionally biased region" description="Basic and acidic residues" evidence="1">
    <location>
        <begin position="19"/>
        <end position="31"/>
    </location>
</feature>
<evidence type="ECO:0000313" key="2">
    <source>
        <dbReference type="EMBL" id="KAK3919970.1"/>
    </source>
</evidence>
<feature type="non-terminal residue" evidence="2">
    <location>
        <position position="1"/>
    </location>
</feature>
<reference evidence="2" key="2">
    <citation type="journal article" date="2023" name="BMC Genomics">
        <title>Pest status, molecular evolution, and epigenetic factors derived from the genome assembly of Frankliniella fusca, a thysanopteran phytovirus vector.</title>
        <authorList>
            <person name="Catto M.A."/>
            <person name="Labadie P.E."/>
            <person name="Jacobson A.L."/>
            <person name="Kennedy G.G."/>
            <person name="Srinivasan R."/>
            <person name="Hunt B.G."/>
        </authorList>
    </citation>
    <scope>NUCLEOTIDE SEQUENCE</scope>
    <source>
        <strain evidence="2">PL_HMW_Pooled</strain>
    </source>
</reference>
<evidence type="ECO:0000256" key="1">
    <source>
        <dbReference type="SAM" id="MobiDB-lite"/>
    </source>
</evidence>
<keyword evidence="3" id="KW-1185">Reference proteome</keyword>
<evidence type="ECO:0000313" key="3">
    <source>
        <dbReference type="Proteomes" id="UP001219518"/>
    </source>
</evidence>
<dbReference type="PANTHER" id="PTHR33053">
    <property type="entry name" value="PROTEIN, PUTATIVE-RELATED"/>
    <property type="match status" value="1"/>
</dbReference>
<name>A0AAE1LHU1_9NEOP</name>
<feature type="region of interest" description="Disordered" evidence="1">
    <location>
        <begin position="755"/>
        <end position="830"/>
    </location>
</feature>
<feature type="region of interest" description="Disordered" evidence="1">
    <location>
        <begin position="556"/>
        <end position="616"/>
    </location>
</feature>
<proteinExistence type="predicted"/>
<feature type="region of interest" description="Disordered" evidence="1">
    <location>
        <begin position="1"/>
        <end position="31"/>
    </location>
</feature>
<accession>A0AAE1LHU1</accession>
<organism evidence="2 3">
    <name type="scientific">Frankliniella fusca</name>
    <dbReference type="NCBI Taxonomy" id="407009"/>
    <lineage>
        <taxon>Eukaryota</taxon>
        <taxon>Metazoa</taxon>
        <taxon>Ecdysozoa</taxon>
        <taxon>Arthropoda</taxon>
        <taxon>Hexapoda</taxon>
        <taxon>Insecta</taxon>
        <taxon>Pterygota</taxon>
        <taxon>Neoptera</taxon>
        <taxon>Paraneoptera</taxon>
        <taxon>Thysanoptera</taxon>
        <taxon>Terebrantia</taxon>
        <taxon>Thripoidea</taxon>
        <taxon>Thripidae</taxon>
        <taxon>Frankliniella</taxon>
    </lineage>
</organism>
<feature type="region of interest" description="Disordered" evidence="1">
    <location>
        <begin position="704"/>
        <end position="738"/>
    </location>
</feature>
<protein>
    <submittedName>
        <fullName evidence="2">KNR4/SMI1-like protein</fullName>
    </submittedName>
</protein>
<feature type="compositionally biased region" description="Polar residues" evidence="1">
    <location>
        <begin position="667"/>
        <end position="678"/>
    </location>
</feature>